<sequence length="387" mass="41556">MGHRAPSRRLHALVLLLMAGTCPAGVARAAPHARHTIPLQAQTPASIPAMLYGLPAACLSHVITAPLLTNSGSPVVPATFNDTTGLAYLSVTQDEIGVYGTVGKEFPVESVVNIRTIAGQDTTYATTLHTLRISNGVASDVPALLIGSTLPHIDTQPVLGVIGYDVLGNYDLLLDFQQRRMVMFMPVHAPACPPVAEWLGADGMGMPLLPDSMGRMTGVVMQVGDQAVRMEIEPGADISSLSRRDAKTLGLTPAILHEDMHVRTNAGRILNGRRHHFDHVMLGGGRDFALDVNVEKTSYSILAMNFLRRRRVLLAFPQNMLFLTPQQDTPDDRGQATHGMLSTRTAIARMVDTPQPLPMPVPDSVKVRTLIQPDTPAPTSGAQAPAH</sequence>
<proteinExistence type="predicted"/>
<comment type="caution">
    <text evidence="2">The sequence shown here is derived from an EMBL/GenBank/DDBJ whole genome shotgun (WGS) entry which is preliminary data.</text>
</comment>
<accession>A0ABQ6VWI8</accession>
<feature type="signal peptide" evidence="1">
    <location>
        <begin position="1"/>
        <end position="29"/>
    </location>
</feature>
<dbReference type="Proteomes" id="UP000427842">
    <property type="component" value="Unassembled WGS sequence"/>
</dbReference>
<name>A0ABQ6VWI8_9PROT</name>
<reference evidence="2 3" key="1">
    <citation type="submission" date="2018-09" db="EMBL/GenBank/DDBJ databases">
        <title>Genome sequence and characterization of the bcs clusters for the production of nanocellulose from the low pH resistant strain Komagataeibacter medellinensis ID13488.</title>
        <authorList>
            <person name="Hernandez-Arriaga A.M."/>
            <person name="Del Cerro C."/>
            <person name="Urbina L."/>
            <person name="Eceiza A."/>
            <person name="Retegi A."/>
            <person name="Prieto M.A."/>
        </authorList>
    </citation>
    <scope>NUCLEOTIDE SEQUENCE [LARGE SCALE GENOMIC DNA]</scope>
    <source>
        <strain evidence="2 3">ID13488</strain>
    </source>
</reference>
<dbReference type="EMBL" id="QYAZ01000001">
    <property type="protein sequence ID" value="KAB8124437.1"/>
    <property type="molecule type" value="Genomic_DNA"/>
</dbReference>
<dbReference type="Gene3D" id="2.40.70.10">
    <property type="entry name" value="Acid Proteases"/>
    <property type="match status" value="1"/>
</dbReference>
<keyword evidence="1" id="KW-0732">Signal</keyword>
<evidence type="ECO:0000256" key="1">
    <source>
        <dbReference type="SAM" id="SignalP"/>
    </source>
</evidence>
<keyword evidence="3" id="KW-1185">Reference proteome</keyword>
<feature type="chain" id="PRO_5047165622" description="Aspartyl protease" evidence="1">
    <location>
        <begin position="30"/>
        <end position="387"/>
    </location>
</feature>
<organism evidence="2 3">
    <name type="scientific">Komagataeibacter medellinensis</name>
    <dbReference type="NCBI Taxonomy" id="1177712"/>
    <lineage>
        <taxon>Bacteria</taxon>
        <taxon>Pseudomonadati</taxon>
        <taxon>Pseudomonadota</taxon>
        <taxon>Alphaproteobacteria</taxon>
        <taxon>Acetobacterales</taxon>
        <taxon>Acetobacteraceae</taxon>
        <taxon>Komagataeibacter</taxon>
    </lineage>
</organism>
<protein>
    <recommendedName>
        <fullName evidence="4">Aspartyl protease</fullName>
    </recommendedName>
</protein>
<dbReference type="Pfam" id="PF13975">
    <property type="entry name" value="gag-asp_proteas"/>
    <property type="match status" value="1"/>
</dbReference>
<evidence type="ECO:0000313" key="3">
    <source>
        <dbReference type="Proteomes" id="UP000427842"/>
    </source>
</evidence>
<dbReference type="SUPFAM" id="SSF50630">
    <property type="entry name" value="Acid proteases"/>
    <property type="match status" value="1"/>
</dbReference>
<evidence type="ECO:0008006" key="4">
    <source>
        <dbReference type="Google" id="ProtNLM"/>
    </source>
</evidence>
<evidence type="ECO:0000313" key="2">
    <source>
        <dbReference type="EMBL" id="KAB8124437.1"/>
    </source>
</evidence>
<gene>
    <name evidence="2" type="ORF">D3W54_09860</name>
</gene>
<dbReference type="InterPro" id="IPR021109">
    <property type="entry name" value="Peptidase_aspartic_dom_sf"/>
</dbReference>